<comment type="caution">
    <text evidence="1">The sequence shown here is derived from an EMBL/GenBank/DDBJ whole genome shotgun (WGS) entry which is preliminary data.</text>
</comment>
<proteinExistence type="predicted"/>
<accession>A0AAD6ZKH6</accession>
<dbReference type="EMBL" id="JARIHO010000043">
    <property type="protein sequence ID" value="KAJ7325893.1"/>
    <property type="molecule type" value="Genomic_DNA"/>
</dbReference>
<reference evidence="1" key="1">
    <citation type="submission" date="2023-03" db="EMBL/GenBank/DDBJ databases">
        <title>Massive genome expansion in bonnet fungi (Mycena s.s.) driven by repeated elements and novel gene families across ecological guilds.</title>
        <authorList>
            <consortium name="Lawrence Berkeley National Laboratory"/>
            <person name="Harder C.B."/>
            <person name="Miyauchi S."/>
            <person name="Viragh M."/>
            <person name="Kuo A."/>
            <person name="Thoen E."/>
            <person name="Andreopoulos B."/>
            <person name="Lu D."/>
            <person name="Skrede I."/>
            <person name="Drula E."/>
            <person name="Henrissat B."/>
            <person name="Morin E."/>
            <person name="Kohler A."/>
            <person name="Barry K."/>
            <person name="LaButti K."/>
            <person name="Morin E."/>
            <person name="Salamov A."/>
            <person name="Lipzen A."/>
            <person name="Mereny Z."/>
            <person name="Hegedus B."/>
            <person name="Baldrian P."/>
            <person name="Stursova M."/>
            <person name="Weitz H."/>
            <person name="Taylor A."/>
            <person name="Grigoriev I.V."/>
            <person name="Nagy L.G."/>
            <person name="Martin F."/>
            <person name="Kauserud H."/>
        </authorList>
    </citation>
    <scope>NUCLEOTIDE SEQUENCE</scope>
    <source>
        <strain evidence="1">CBHHK002</strain>
    </source>
</reference>
<feature type="non-terminal residue" evidence="1">
    <location>
        <position position="77"/>
    </location>
</feature>
<evidence type="ECO:0000313" key="1">
    <source>
        <dbReference type="EMBL" id="KAJ7325893.1"/>
    </source>
</evidence>
<dbReference type="AlphaFoldDB" id="A0AAD6ZKH6"/>
<name>A0AAD6ZKH6_9AGAR</name>
<dbReference type="Proteomes" id="UP001218218">
    <property type="component" value="Unassembled WGS sequence"/>
</dbReference>
<organism evidence="1 2">
    <name type="scientific">Mycena albidolilacea</name>
    <dbReference type="NCBI Taxonomy" id="1033008"/>
    <lineage>
        <taxon>Eukaryota</taxon>
        <taxon>Fungi</taxon>
        <taxon>Dikarya</taxon>
        <taxon>Basidiomycota</taxon>
        <taxon>Agaricomycotina</taxon>
        <taxon>Agaricomycetes</taxon>
        <taxon>Agaricomycetidae</taxon>
        <taxon>Agaricales</taxon>
        <taxon>Marasmiineae</taxon>
        <taxon>Mycenaceae</taxon>
        <taxon>Mycena</taxon>
    </lineage>
</organism>
<keyword evidence="2" id="KW-1185">Reference proteome</keyword>
<feature type="non-terminal residue" evidence="1">
    <location>
        <position position="1"/>
    </location>
</feature>
<evidence type="ECO:0000313" key="2">
    <source>
        <dbReference type="Proteomes" id="UP001218218"/>
    </source>
</evidence>
<protein>
    <submittedName>
        <fullName evidence="1">Uncharacterized protein</fullName>
    </submittedName>
</protein>
<gene>
    <name evidence="1" type="ORF">DFH08DRAFT_625278</name>
</gene>
<sequence>HSTLWDEIRNAHLFTEETDHVVALLLQLLGQHRMKMPPLQGVLTLREKWTQNLMHPDNVFCSEGFLPFFVSCNAYPA</sequence>